<dbReference type="InterPro" id="IPR021130">
    <property type="entry name" value="PRib-ATP_PPHydrolase-like"/>
</dbReference>
<comment type="catalytic activity">
    <reaction evidence="1 15">
        <text>1-(5-phospho-beta-D-ribosyl)-5'-AMP + H2O = 1-(5-phospho-beta-D-ribosyl)-5-[(5-phospho-beta-D-ribosylamino)methylideneamino]imidazole-4-carboxamide</text>
        <dbReference type="Rhea" id="RHEA:20049"/>
        <dbReference type="ChEBI" id="CHEBI:15377"/>
        <dbReference type="ChEBI" id="CHEBI:58435"/>
        <dbReference type="ChEBI" id="CHEBI:59457"/>
        <dbReference type="EC" id="3.5.4.19"/>
    </reaction>
</comment>
<dbReference type="NCBIfam" id="NF000768">
    <property type="entry name" value="PRK00051.1"/>
    <property type="match status" value="1"/>
</dbReference>
<keyword evidence="14 15" id="KW-0511">Multifunctional enzyme</keyword>
<reference evidence="17 18" key="1">
    <citation type="submission" date="2024-04" db="EMBL/GenBank/DDBJ databases">
        <authorList>
            <person name="Abashina T."/>
            <person name="Shaikin A."/>
        </authorList>
    </citation>
    <scope>NUCLEOTIDE SEQUENCE [LARGE SCALE GENOMIC DNA]</scope>
    <source>
        <strain evidence="17 18">AAFK</strain>
    </source>
</reference>
<dbReference type="InterPro" id="IPR023019">
    <property type="entry name" value="His_synth_HisIE"/>
</dbReference>
<evidence type="ECO:0000256" key="3">
    <source>
        <dbReference type="ARBA" id="ARBA00004496"/>
    </source>
</evidence>
<dbReference type="EC" id="3.5.4.19" evidence="15"/>
<feature type="region of interest" description="Phosphoribosyl-ATP pyrophosphohydrolase" evidence="15">
    <location>
        <begin position="130"/>
        <end position="234"/>
    </location>
</feature>
<dbReference type="PANTHER" id="PTHR42945:SF9">
    <property type="entry name" value="HISTIDINE BIOSYNTHESIS BIFUNCTIONAL PROTEIN HISIE"/>
    <property type="match status" value="1"/>
</dbReference>
<evidence type="ECO:0000256" key="10">
    <source>
        <dbReference type="ARBA" id="ARBA00022741"/>
    </source>
</evidence>
<dbReference type="Gene3D" id="3.10.20.810">
    <property type="entry name" value="Phosphoribosyl-AMP cyclohydrolase"/>
    <property type="match status" value="1"/>
</dbReference>
<dbReference type="CDD" id="cd11534">
    <property type="entry name" value="NTP-PPase_HisIE_like"/>
    <property type="match status" value="1"/>
</dbReference>
<evidence type="ECO:0000256" key="4">
    <source>
        <dbReference type="ARBA" id="ARBA00005169"/>
    </source>
</evidence>
<dbReference type="Proteomes" id="UP001446205">
    <property type="component" value="Unassembled WGS sequence"/>
</dbReference>
<evidence type="ECO:0000256" key="6">
    <source>
        <dbReference type="ARBA" id="ARBA00007731"/>
    </source>
</evidence>
<comment type="caution">
    <text evidence="17">The sequence shown here is derived from an EMBL/GenBank/DDBJ whole genome shotgun (WGS) entry which is preliminary data.</text>
</comment>
<comment type="similarity">
    <text evidence="6 15">In the C-terminal section; belongs to the PRA-PH family.</text>
</comment>
<dbReference type="Pfam" id="PF01503">
    <property type="entry name" value="PRA-PH"/>
    <property type="match status" value="1"/>
</dbReference>
<evidence type="ECO:0000256" key="5">
    <source>
        <dbReference type="ARBA" id="ARBA00005204"/>
    </source>
</evidence>
<evidence type="ECO:0000256" key="14">
    <source>
        <dbReference type="ARBA" id="ARBA00023268"/>
    </source>
</evidence>
<evidence type="ECO:0000256" key="1">
    <source>
        <dbReference type="ARBA" id="ARBA00000024"/>
    </source>
</evidence>
<dbReference type="NCBIfam" id="NF002747">
    <property type="entry name" value="PRK02759.1"/>
    <property type="match status" value="1"/>
</dbReference>
<dbReference type="EC" id="3.6.1.31" evidence="15"/>
<dbReference type="HAMAP" id="MF_01020">
    <property type="entry name" value="HisE"/>
    <property type="match status" value="1"/>
</dbReference>
<proteinExistence type="inferred from homology"/>
<comment type="similarity">
    <text evidence="7 15">In the N-terminal section; belongs to the PRA-CH family.</text>
</comment>
<dbReference type="Gene3D" id="1.10.287.1080">
    <property type="entry name" value="MazG-like"/>
    <property type="match status" value="1"/>
</dbReference>
<keyword evidence="8 15" id="KW-0963">Cytoplasm</keyword>
<keyword evidence="10 15" id="KW-0547">Nucleotide-binding</keyword>
<dbReference type="EMBL" id="JBBPCO010000003">
    <property type="protein sequence ID" value="MEK8088940.1"/>
    <property type="molecule type" value="Genomic_DNA"/>
</dbReference>
<accession>A0ABU9D5W8</accession>
<keyword evidence="13 15" id="KW-0368">Histidine biosynthesis</keyword>
<feature type="region of interest" description="Phosphoribosyl-AMP cyclohydrolase" evidence="15">
    <location>
        <begin position="1"/>
        <end position="129"/>
    </location>
</feature>
<dbReference type="NCBIfam" id="TIGR03188">
    <property type="entry name" value="histidine_hisI"/>
    <property type="match status" value="1"/>
</dbReference>
<dbReference type="HAMAP" id="MF_01019">
    <property type="entry name" value="HisIE"/>
    <property type="match status" value="1"/>
</dbReference>
<comment type="pathway">
    <text evidence="5 15">Amino-acid biosynthesis; L-histidine biosynthesis; L-histidine from 5-phospho-alpha-D-ribose 1-diphosphate: step 2/9.</text>
</comment>
<dbReference type="HAMAP" id="MF_01021">
    <property type="entry name" value="HisI"/>
    <property type="match status" value="1"/>
</dbReference>
<organism evidence="17 18">
    <name type="scientific">Thermithiobacillus plumbiphilus</name>
    <dbReference type="NCBI Taxonomy" id="1729899"/>
    <lineage>
        <taxon>Bacteria</taxon>
        <taxon>Pseudomonadati</taxon>
        <taxon>Pseudomonadota</taxon>
        <taxon>Acidithiobacillia</taxon>
        <taxon>Acidithiobacillales</taxon>
        <taxon>Thermithiobacillaceae</taxon>
        <taxon>Thermithiobacillus</taxon>
    </lineage>
</organism>
<evidence type="ECO:0000313" key="18">
    <source>
        <dbReference type="Proteomes" id="UP001446205"/>
    </source>
</evidence>
<keyword evidence="18" id="KW-1185">Reference proteome</keyword>
<evidence type="ECO:0000256" key="2">
    <source>
        <dbReference type="ARBA" id="ARBA00001460"/>
    </source>
</evidence>
<dbReference type="SUPFAM" id="SSF141734">
    <property type="entry name" value="HisI-like"/>
    <property type="match status" value="1"/>
</dbReference>
<dbReference type="NCBIfam" id="NF001611">
    <property type="entry name" value="PRK00400.1-3"/>
    <property type="match status" value="1"/>
</dbReference>
<dbReference type="GO" id="GO:0004635">
    <property type="term" value="F:phosphoribosyl-AMP cyclohydrolase activity"/>
    <property type="evidence" value="ECO:0007669"/>
    <property type="project" value="UniProtKB-EC"/>
</dbReference>
<dbReference type="PANTHER" id="PTHR42945">
    <property type="entry name" value="HISTIDINE BIOSYNTHESIS BIFUNCTIONAL PROTEIN"/>
    <property type="match status" value="1"/>
</dbReference>
<dbReference type="InterPro" id="IPR008179">
    <property type="entry name" value="HisE"/>
</dbReference>
<evidence type="ECO:0000256" key="15">
    <source>
        <dbReference type="HAMAP-Rule" id="MF_01019"/>
    </source>
</evidence>
<evidence type="ECO:0000259" key="16">
    <source>
        <dbReference type="Pfam" id="PF01502"/>
    </source>
</evidence>
<evidence type="ECO:0000256" key="7">
    <source>
        <dbReference type="ARBA" id="ARBA00008299"/>
    </source>
</evidence>
<evidence type="ECO:0000313" key="17">
    <source>
        <dbReference type="EMBL" id="MEK8088940.1"/>
    </source>
</evidence>
<evidence type="ECO:0000256" key="8">
    <source>
        <dbReference type="ARBA" id="ARBA00022490"/>
    </source>
</evidence>
<comment type="subcellular location">
    <subcellularLocation>
        <location evidence="3 15">Cytoplasm</location>
    </subcellularLocation>
</comment>
<dbReference type="InterPro" id="IPR002496">
    <property type="entry name" value="PRib_AMP_CycHydrolase_dom"/>
</dbReference>
<dbReference type="InterPro" id="IPR026660">
    <property type="entry name" value="PRA-CH"/>
</dbReference>
<gene>
    <name evidence="15 17" type="primary">hisIE</name>
    <name evidence="15" type="synonym">hisI</name>
    <name evidence="17" type="ORF">WOB96_04100</name>
</gene>
<comment type="pathway">
    <text evidence="4 15">Amino-acid biosynthesis; L-histidine biosynthesis; L-histidine from 5-phospho-alpha-D-ribose 1-diphosphate: step 3/9.</text>
</comment>
<evidence type="ECO:0000256" key="12">
    <source>
        <dbReference type="ARBA" id="ARBA00022840"/>
    </source>
</evidence>
<sequence length="234" mass="25648">METVKDASCSLLDSIKWDAAGLAPAIAQEARTGEVLMLAYMNRESLAATLRDGYATYYSRSRGQLWRKGETSGHLQRLVDVRLDCDGDTLLLRVEQTGPACHTGADTCFFRRQQAPGSWQDASPPPAMILQSLCETLSARRLADPGQSYVARLMHDGRDKILKKVGEEAAETIIAAKNGDPGALVYESADLLFHLLVMLVEQDLHIDAVLQELARREGMSGLAEKASRTERSAD</sequence>
<dbReference type="Pfam" id="PF01502">
    <property type="entry name" value="PRA-CH"/>
    <property type="match status" value="1"/>
</dbReference>
<dbReference type="RefSeq" id="WP_341370007.1">
    <property type="nucleotide sequence ID" value="NZ_JBBPCO010000003.1"/>
</dbReference>
<evidence type="ECO:0000256" key="11">
    <source>
        <dbReference type="ARBA" id="ARBA00022801"/>
    </source>
</evidence>
<keyword evidence="12 15" id="KW-0067">ATP-binding</keyword>
<protein>
    <recommendedName>
        <fullName evidence="15">Histidine biosynthesis bifunctional protein HisIE</fullName>
    </recommendedName>
    <domain>
        <recommendedName>
            <fullName evidence="15">Phosphoribosyl-AMP cyclohydrolase</fullName>
            <shortName evidence="15">PRA-CH</shortName>
            <ecNumber evidence="15">3.5.4.19</ecNumber>
        </recommendedName>
    </domain>
    <domain>
        <recommendedName>
            <fullName evidence="15">Phosphoribosyl-ATP pyrophosphatase</fullName>
            <shortName evidence="15">PRA-PH</shortName>
            <ecNumber evidence="15">3.6.1.31</ecNumber>
        </recommendedName>
    </domain>
</protein>
<keyword evidence="9 15" id="KW-0028">Amino-acid biosynthesis</keyword>
<dbReference type="InterPro" id="IPR038019">
    <property type="entry name" value="PRib_AMP_CycHydrolase_sf"/>
</dbReference>
<evidence type="ECO:0000256" key="9">
    <source>
        <dbReference type="ARBA" id="ARBA00022605"/>
    </source>
</evidence>
<name>A0ABU9D5W8_9PROT</name>
<evidence type="ECO:0000256" key="13">
    <source>
        <dbReference type="ARBA" id="ARBA00023102"/>
    </source>
</evidence>
<keyword evidence="11 15" id="KW-0378">Hydrolase</keyword>
<feature type="domain" description="Phosphoribosyl-AMP cyclohydrolase" evidence="16">
    <location>
        <begin position="37"/>
        <end position="110"/>
    </location>
</feature>
<dbReference type="SUPFAM" id="SSF101386">
    <property type="entry name" value="all-alpha NTP pyrophosphatases"/>
    <property type="match status" value="1"/>
</dbReference>
<dbReference type="GO" id="GO:0004636">
    <property type="term" value="F:phosphoribosyl-ATP diphosphatase activity"/>
    <property type="evidence" value="ECO:0007669"/>
    <property type="project" value="UniProtKB-EC"/>
</dbReference>
<comment type="catalytic activity">
    <reaction evidence="2 15">
        <text>1-(5-phospho-beta-D-ribosyl)-ATP + H2O = 1-(5-phospho-beta-D-ribosyl)-5'-AMP + diphosphate + H(+)</text>
        <dbReference type="Rhea" id="RHEA:22828"/>
        <dbReference type="ChEBI" id="CHEBI:15377"/>
        <dbReference type="ChEBI" id="CHEBI:15378"/>
        <dbReference type="ChEBI" id="CHEBI:33019"/>
        <dbReference type="ChEBI" id="CHEBI:59457"/>
        <dbReference type="ChEBI" id="CHEBI:73183"/>
        <dbReference type="EC" id="3.6.1.31"/>
    </reaction>
</comment>
<dbReference type="NCBIfam" id="NF001613">
    <property type="entry name" value="PRK00400.1-5"/>
    <property type="match status" value="1"/>
</dbReference>